<dbReference type="PANTHER" id="PTHR44133:SF2">
    <property type="entry name" value="CLEAVAGE STIMULATION FACTOR SUBUNIT 1"/>
    <property type="match status" value="1"/>
</dbReference>
<name>A0A396JCW6_MEDTR</name>
<dbReference type="PANTHER" id="PTHR44133">
    <property type="entry name" value="CLEAVAGE STIMULATION FACTOR SUBUNIT 1"/>
    <property type="match status" value="1"/>
</dbReference>
<evidence type="ECO:0000313" key="4">
    <source>
        <dbReference type="EMBL" id="RHN74295.1"/>
    </source>
</evidence>
<sequence length="44" mass="5089">MTREIVAKWPSNHVGAPHWLEHSPVESPFISCGADRSIRFWKEV</sequence>
<reference evidence="5" key="1">
    <citation type="journal article" date="2018" name="Nat. Plants">
        <title>Whole-genome landscape of Medicago truncatula symbiotic genes.</title>
        <authorList>
            <person name="Pecrix Y."/>
            <person name="Staton S.E."/>
            <person name="Sallet E."/>
            <person name="Lelandais-Briere C."/>
            <person name="Moreau S."/>
            <person name="Carrere S."/>
            <person name="Blein T."/>
            <person name="Jardinaud M.F."/>
            <person name="Latrasse D."/>
            <person name="Zouine M."/>
            <person name="Zahm M."/>
            <person name="Kreplak J."/>
            <person name="Mayjonade B."/>
            <person name="Satge C."/>
            <person name="Perez M."/>
            <person name="Cauet S."/>
            <person name="Marande W."/>
            <person name="Chantry-Darmon C."/>
            <person name="Lopez-Roques C."/>
            <person name="Bouchez O."/>
            <person name="Berard A."/>
            <person name="Debelle F."/>
            <person name="Munos S."/>
            <person name="Bendahmane A."/>
            <person name="Berges H."/>
            <person name="Niebel A."/>
            <person name="Buitink J."/>
            <person name="Frugier F."/>
            <person name="Benhamed M."/>
            <person name="Crespi M."/>
            <person name="Gouzy J."/>
            <person name="Gamas P."/>
        </authorList>
    </citation>
    <scope>NUCLEOTIDE SEQUENCE [LARGE SCALE GENOMIC DNA]</scope>
    <source>
        <strain evidence="5">cv. Jemalong A17</strain>
    </source>
</reference>
<evidence type="ECO:0000313" key="5">
    <source>
        <dbReference type="Proteomes" id="UP000265566"/>
    </source>
</evidence>
<dbReference type="Gramene" id="rna10333">
    <property type="protein sequence ID" value="RHN74295.1"/>
    <property type="gene ID" value="gene10333"/>
</dbReference>
<evidence type="ECO:0000256" key="2">
    <source>
        <dbReference type="ARBA" id="ARBA00022664"/>
    </source>
</evidence>
<organism evidence="4 5">
    <name type="scientific">Medicago truncatula</name>
    <name type="common">Barrel medic</name>
    <name type="synonym">Medicago tribuloides</name>
    <dbReference type="NCBI Taxonomy" id="3880"/>
    <lineage>
        <taxon>Eukaryota</taxon>
        <taxon>Viridiplantae</taxon>
        <taxon>Streptophyta</taxon>
        <taxon>Embryophyta</taxon>
        <taxon>Tracheophyta</taxon>
        <taxon>Spermatophyta</taxon>
        <taxon>Magnoliopsida</taxon>
        <taxon>eudicotyledons</taxon>
        <taxon>Gunneridae</taxon>
        <taxon>Pentapetalae</taxon>
        <taxon>rosids</taxon>
        <taxon>fabids</taxon>
        <taxon>Fabales</taxon>
        <taxon>Fabaceae</taxon>
        <taxon>Papilionoideae</taxon>
        <taxon>50 kb inversion clade</taxon>
        <taxon>NPAAA clade</taxon>
        <taxon>Hologalegina</taxon>
        <taxon>IRL clade</taxon>
        <taxon>Trifolieae</taxon>
        <taxon>Medicago</taxon>
    </lineage>
</organism>
<dbReference type="InterPro" id="IPR044633">
    <property type="entry name" value="CstF1-like"/>
</dbReference>
<comment type="subcellular location">
    <subcellularLocation>
        <location evidence="1">Nucleus</location>
    </subcellularLocation>
</comment>
<evidence type="ECO:0000256" key="3">
    <source>
        <dbReference type="ARBA" id="ARBA00023242"/>
    </source>
</evidence>
<evidence type="ECO:0000256" key="1">
    <source>
        <dbReference type="ARBA" id="ARBA00004123"/>
    </source>
</evidence>
<dbReference type="GO" id="GO:0031124">
    <property type="term" value="P:mRNA 3'-end processing"/>
    <property type="evidence" value="ECO:0007669"/>
    <property type="project" value="InterPro"/>
</dbReference>
<dbReference type="AlphaFoldDB" id="A0A396JCW6"/>
<dbReference type="Proteomes" id="UP000265566">
    <property type="component" value="Chromosome 2"/>
</dbReference>
<keyword evidence="3" id="KW-0539">Nucleus</keyword>
<comment type="caution">
    <text evidence="4">The sequence shown here is derived from an EMBL/GenBank/DDBJ whole genome shotgun (WGS) entry which is preliminary data.</text>
</comment>
<proteinExistence type="predicted"/>
<dbReference type="GO" id="GO:0005848">
    <property type="term" value="C:mRNA cleavage stimulating factor complex"/>
    <property type="evidence" value="ECO:0007669"/>
    <property type="project" value="InterPro"/>
</dbReference>
<keyword evidence="2" id="KW-0507">mRNA processing</keyword>
<dbReference type="EMBL" id="PSQE01000002">
    <property type="protein sequence ID" value="RHN74295.1"/>
    <property type="molecule type" value="Genomic_DNA"/>
</dbReference>
<gene>
    <name evidence="4" type="ORF">MtrunA17_Chr2g0308731</name>
</gene>
<protein>
    <submittedName>
        <fullName evidence="4">Uncharacterized protein</fullName>
    </submittedName>
</protein>
<accession>A0A396JCW6</accession>